<sequence length="183" mass="20080">MRRRQVLRLSGLALTVPFAGCTSVVGTEEKSEFTVTKTSGIPVKKRISEFARSYPGQAPFTEVVLGEKSKTADNSHGVEIYNDCENPVEISLTVNRGSDEGTLVFEGEGTILNGEYLVIVISDPTTYIHKLETSGEGVNLQKTFDVPQSAWNTAPKENKGISPEHNIHINKGKIDVRFVGEER</sequence>
<organism evidence="1 2">
    <name type="scientific">Halorussus limi</name>
    <dbReference type="NCBI Taxonomy" id="2938695"/>
    <lineage>
        <taxon>Archaea</taxon>
        <taxon>Methanobacteriati</taxon>
        <taxon>Methanobacteriota</taxon>
        <taxon>Stenosarchaea group</taxon>
        <taxon>Halobacteria</taxon>
        <taxon>Halobacteriales</taxon>
        <taxon>Haladaptataceae</taxon>
        <taxon>Halorussus</taxon>
    </lineage>
</organism>
<dbReference type="KEGG" id="halx:M0R89_22665"/>
<proteinExistence type="predicted"/>
<dbReference type="RefSeq" id="WP_248653203.1">
    <property type="nucleotide sequence ID" value="NZ_CP096663.1"/>
</dbReference>
<protein>
    <submittedName>
        <fullName evidence="1">Uncharacterized protein</fullName>
    </submittedName>
</protein>
<dbReference type="AlphaFoldDB" id="A0A8U0I1W6"/>
<accession>A0A8U0I1W6</accession>
<evidence type="ECO:0000313" key="2">
    <source>
        <dbReference type="Proteomes" id="UP000830729"/>
    </source>
</evidence>
<keyword evidence="2" id="KW-1185">Reference proteome</keyword>
<reference evidence="1 2" key="1">
    <citation type="submission" date="2022-04" db="EMBL/GenBank/DDBJ databases">
        <title>Diverse halophilic archaea isolated from saline environments.</title>
        <authorList>
            <person name="Cui H.-L."/>
        </authorList>
    </citation>
    <scope>NUCLEOTIDE SEQUENCE [LARGE SCALE GENOMIC DNA]</scope>
    <source>
        <strain evidence="1 2">XZYJT49</strain>
        <plasmid evidence="1 2">unnamed4</plasmid>
    </source>
</reference>
<dbReference type="Proteomes" id="UP000830729">
    <property type="component" value="Plasmid unnamed4"/>
</dbReference>
<dbReference type="GeneID" id="73047399"/>
<name>A0A8U0I1W6_9EURY</name>
<geneLocation type="plasmid" evidence="1 2">
    <name>unnamed4</name>
</geneLocation>
<gene>
    <name evidence="1" type="ORF">M0R89_22665</name>
</gene>
<keyword evidence="1" id="KW-0614">Plasmid</keyword>
<evidence type="ECO:0000313" key="1">
    <source>
        <dbReference type="EMBL" id="UPV77179.1"/>
    </source>
</evidence>
<dbReference type="EMBL" id="CP096663">
    <property type="protein sequence ID" value="UPV77179.1"/>
    <property type="molecule type" value="Genomic_DNA"/>
</dbReference>